<feature type="region of interest" description="Disordered" evidence="1">
    <location>
        <begin position="1"/>
        <end position="64"/>
    </location>
</feature>
<dbReference type="AlphaFoldDB" id="A0A0A9FLJ6"/>
<evidence type="ECO:0000256" key="1">
    <source>
        <dbReference type="SAM" id="MobiDB-lite"/>
    </source>
</evidence>
<evidence type="ECO:0000313" key="2">
    <source>
        <dbReference type="EMBL" id="JAE09138.1"/>
    </source>
</evidence>
<proteinExistence type="predicted"/>
<name>A0A0A9FLJ6_ARUDO</name>
<organism evidence="2">
    <name type="scientific">Arundo donax</name>
    <name type="common">Giant reed</name>
    <name type="synonym">Donax arundinaceus</name>
    <dbReference type="NCBI Taxonomy" id="35708"/>
    <lineage>
        <taxon>Eukaryota</taxon>
        <taxon>Viridiplantae</taxon>
        <taxon>Streptophyta</taxon>
        <taxon>Embryophyta</taxon>
        <taxon>Tracheophyta</taxon>
        <taxon>Spermatophyta</taxon>
        <taxon>Magnoliopsida</taxon>
        <taxon>Liliopsida</taxon>
        <taxon>Poales</taxon>
        <taxon>Poaceae</taxon>
        <taxon>PACMAD clade</taxon>
        <taxon>Arundinoideae</taxon>
        <taxon>Arundineae</taxon>
        <taxon>Arundo</taxon>
    </lineage>
</organism>
<dbReference type="EMBL" id="GBRH01188758">
    <property type="protein sequence ID" value="JAE09138.1"/>
    <property type="molecule type" value="Transcribed_RNA"/>
</dbReference>
<reference evidence="2" key="1">
    <citation type="submission" date="2014-09" db="EMBL/GenBank/DDBJ databases">
        <authorList>
            <person name="Magalhaes I.L.F."/>
            <person name="Oliveira U."/>
            <person name="Santos F.R."/>
            <person name="Vidigal T.H.D.A."/>
            <person name="Brescovit A.D."/>
            <person name="Santos A.J."/>
        </authorList>
    </citation>
    <scope>NUCLEOTIDE SEQUENCE</scope>
    <source>
        <tissue evidence="2">Shoot tissue taken approximately 20 cm above the soil surface</tissue>
    </source>
</reference>
<reference evidence="2" key="2">
    <citation type="journal article" date="2015" name="Data Brief">
        <title>Shoot transcriptome of the giant reed, Arundo donax.</title>
        <authorList>
            <person name="Barrero R.A."/>
            <person name="Guerrero F.D."/>
            <person name="Moolhuijzen P."/>
            <person name="Goolsby J.A."/>
            <person name="Tidwell J."/>
            <person name="Bellgard S.E."/>
            <person name="Bellgard M.I."/>
        </authorList>
    </citation>
    <scope>NUCLEOTIDE SEQUENCE</scope>
    <source>
        <tissue evidence="2">Shoot tissue taken approximately 20 cm above the soil surface</tissue>
    </source>
</reference>
<feature type="compositionally biased region" description="Basic residues" evidence="1">
    <location>
        <begin position="12"/>
        <end position="31"/>
    </location>
</feature>
<accession>A0A0A9FLJ6</accession>
<feature type="compositionally biased region" description="Pro residues" evidence="1">
    <location>
        <begin position="32"/>
        <end position="47"/>
    </location>
</feature>
<sequence>MGDQRARLARVLPRRPPAHRARGRCLHRRAPPRAPLPPPLPAPPAPPRATRRPGFRCRPERISI</sequence>
<protein>
    <submittedName>
        <fullName evidence="2">Uncharacterized protein</fullName>
    </submittedName>
</protein>